<dbReference type="Proteomes" id="UP000827284">
    <property type="component" value="Unassembled WGS sequence"/>
</dbReference>
<protein>
    <recommendedName>
        <fullName evidence="7">SET domain-containing protein</fullName>
    </recommendedName>
</protein>
<evidence type="ECO:0000256" key="1">
    <source>
        <dbReference type="ARBA" id="ARBA00022603"/>
    </source>
</evidence>
<proteinExistence type="predicted"/>
<organism evidence="5 6">
    <name type="scientific">Entomortierella parvispora</name>
    <dbReference type="NCBI Taxonomy" id="205924"/>
    <lineage>
        <taxon>Eukaryota</taxon>
        <taxon>Fungi</taxon>
        <taxon>Fungi incertae sedis</taxon>
        <taxon>Mucoromycota</taxon>
        <taxon>Mortierellomycotina</taxon>
        <taxon>Mortierellomycetes</taxon>
        <taxon>Mortierellales</taxon>
        <taxon>Mortierellaceae</taxon>
        <taxon>Entomortierella</taxon>
    </lineage>
</organism>
<dbReference type="AlphaFoldDB" id="A0A9P3HIP8"/>
<dbReference type="GO" id="GO:0008168">
    <property type="term" value="F:methyltransferase activity"/>
    <property type="evidence" value="ECO:0007669"/>
    <property type="project" value="UniProtKB-KW"/>
</dbReference>
<evidence type="ECO:0000256" key="2">
    <source>
        <dbReference type="ARBA" id="ARBA00022679"/>
    </source>
</evidence>
<dbReference type="EMBL" id="BQFW01000013">
    <property type="protein sequence ID" value="GJJ77430.1"/>
    <property type="molecule type" value="Genomic_DNA"/>
</dbReference>
<dbReference type="GO" id="GO:0032259">
    <property type="term" value="P:methylation"/>
    <property type="evidence" value="ECO:0007669"/>
    <property type="project" value="UniProtKB-KW"/>
</dbReference>
<reference evidence="5" key="1">
    <citation type="submission" date="2021-11" db="EMBL/GenBank/DDBJ databases">
        <authorList>
            <person name="Herlambang A."/>
            <person name="Guo Y."/>
            <person name="Takashima Y."/>
            <person name="Nishizawa T."/>
        </authorList>
    </citation>
    <scope>NUCLEOTIDE SEQUENCE</scope>
    <source>
        <strain evidence="5">E1425</strain>
    </source>
</reference>
<dbReference type="CDD" id="cd20071">
    <property type="entry name" value="SET_SMYD"/>
    <property type="match status" value="1"/>
</dbReference>
<feature type="compositionally biased region" description="Basic residues" evidence="4">
    <location>
        <begin position="1"/>
        <end position="16"/>
    </location>
</feature>
<dbReference type="InterPro" id="IPR046341">
    <property type="entry name" value="SET_dom_sf"/>
</dbReference>
<keyword evidence="3" id="KW-0949">S-adenosyl-L-methionine</keyword>
<dbReference type="InterPro" id="IPR052097">
    <property type="entry name" value="SET-MYND_domain_protein"/>
</dbReference>
<sequence>MATKAKHSHTHPHNHGPAHDRNHAHSKMALKSKPAKKIDDFLDSPVLACFARNSLPFIMTVPDSDFSTVQEHFVPSADLQAATARADVAKAPGSEIISNAVDHNASATTLQRVRLDRRFKIGYSKLTGHSIELRRDISHETRAATEAGGKVESGTRLFEKDELPYASLVEDVWRGKLCDECLRVLPEDKSLWKSCLECPAPTPASVTASPKSRSLSLVDDEEIYKGSLERHDGPVLFCSESCQREAWAAWHQFECRFGNELKQLGKQTRLALRIFWKNRRHNIRMTGNNATANPVTSPPSSTSKPTLSSLIPKSSSMSSSASLVSSSGSKIAKLTKAAAGLTLDSEVARISSSDSDGSGLTPAQLCHNFHKINQIMRMSYIMTGYYLQHLLGLTQADSHPGLEDLNGVDVAWSSIPVVTMELAYLQALVQFNSFSIKNDVTEPALGSDMMMRVNHYVIGSGVYLLASLLNHSCAPSAMTVFGNNTKTRVQTDSTGDKESGATLPDPRKMNVVTTRRMQLDLSKEKSPPVCIEISYGPQGGRMATDLRKEMLLQSYLFECNCSACNDMYAETLRQKMFKCPKGGYACRAMTDSETTCPTCGAEVDMALRHKMTQLMARLLTESQDPSLTLPKRLTLLKALESTQAKTFVNTCVLYGNTCDQLAMVHAQYGDLGQSIEWCKKALKVVTVHFPHDSIEVAQETLKLAGLYFNNLQPKEAKVHIQNAIKLYQGHYGLESEHPDLMELYEMDRALQALQ</sequence>
<dbReference type="PANTHER" id="PTHR46165:SF2">
    <property type="entry name" value="SET AND MYND DOMAIN-CONTAINING PROTEIN 4"/>
    <property type="match status" value="1"/>
</dbReference>
<comment type="caution">
    <text evidence="5">The sequence shown here is derived from an EMBL/GenBank/DDBJ whole genome shotgun (WGS) entry which is preliminary data.</text>
</comment>
<evidence type="ECO:0000256" key="4">
    <source>
        <dbReference type="SAM" id="MobiDB-lite"/>
    </source>
</evidence>
<dbReference type="InterPro" id="IPR011990">
    <property type="entry name" value="TPR-like_helical_dom_sf"/>
</dbReference>
<gene>
    <name evidence="5" type="ORF">EMPS_09789</name>
</gene>
<dbReference type="OrthoDB" id="265717at2759"/>
<evidence type="ECO:0000313" key="5">
    <source>
        <dbReference type="EMBL" id="GJJ77430.1"/>
    </source>
</evidence>
<feature type="region of interest" description="Disordered" evidence="4">
    <location>
        <begin position="1"/>
        <end position="29"/>
    </location>
</feature>
<dbReference type="PANTHER" id="PTHR46165">
    <property type="entry name" value="SET AND MYND DOMAIN-CONTAINING PROTEIN 4"/>
    <property type="match status" value="1"/>
</dbReference>
<dbReference type="Gene3D" id="2.170.270.10">
    <property type="entry name" value="SET domain"/>
    <property type="match status" value="2"/>
</dbReference>
<dbReference type="Gene3D" id="1.10.220.160">
    <property type="match status" value="1"/>
</dbReference>
<evidence type="ECO:0000256" key="3">
    <source>
        <dbReference type="ARBA" id="ARBA00022691"/>
    </source>
</evidence>
<dbReference type="GO" id="GO:0005634">
    <property type="term" value="C:nucleus"/>
    <property type="evidence" value="ECO:0007669"/>
    <property type="project" value="TreeGrafter"/>
</dbReference>
<dbReference type="GO" id="GO:0005737">
    <property type="term" value="C:cytoplasm"/>
    <property type="evidence" value="ECO:0007669"/>
    <property type="project" value="TreeGrafter"/>
</dbReference>
<feature type="compositionally biased region" description="Low complexity" evidence="4">
    <location>
        <begin position="298"/>
        <end position="318"/>
    </location>
</feature>
<dbReference type="Gene3D" id="6.10.140.2220">
    <property type="match status" value="1"/>
</dbReference>
<keyword evidence="1" id="KW-0489">Methyltransferase</keyword>
<evidence type="ECO:0008006" key="7">
    <source>
        <dbReference type="Google" id="ProtNLM"/>
    </source>
</evidence>
<dbReference type="Gene3D" id="1.25.40.10">
    <property type="entry name" value="Tetratricopeptide repeat domain"/>
    <property type="match status" value="1"/>
</dbReference>
<name>A0A9P3HIP8_9FUNG</name>
<reference evidence="5" key="2">
    <citation type="journal article" date="2022" name="Microbiol. Resour. Announc.">
        <title>Whole-Genome Sequence of Entomortierella parvispora E1425, a Mucoromycotan Fungus Associated with Burkholderiaceae-Related Endosymbiotic Bacteria.</title>
        <authorList>
            <person name="Herlambang A."/>
            <person name="Guo Y."/>
            <person name="Takashima Y."/>
            <person name="Narisawa K."/>
            <person name="Ohta H."/>
            <person name="Nishizawa T."/>
        </authorList>
    </citation>
    <scope>NUCLEOTIDE SEQUENCE</scope>
    <source>
        <strain evidence="5">E1425</strain>
    </source>
</reference>
<keyword evidence="2" id="KW-0808">Transferase</keyword>
<evidence type="ECO:0000313" key="6">
    <source>
        <dbReference type="Proteomes" id="UP000827284"/>
    </source>
</evidence>
<feature type="region of interest" description="Disordered" evidence="4">
    <location>
        <begin position="286"/>
        <end position="318"/>
    </location>
</feature>
<accession>A0A9P3HIP8</accession>
<dbReference type="GO" id="GO:0042826">
    <property type="term" value="F:histone deacetylase binding"/>
    <property type="evidence" value="ECO:0007669"/>
    <property type="project" value="TreeGrafter"/>
</dbReference>
<keyword evidence="6" id="KW-1185">Reference proteome</keyword>
<feature type="compositionally biased region" description="Polar residues" evidence="4">
    <location>
        <begin position="286"/>
        <end position="295"/>
    </location>
</feature>